<keyword evidence="3" id="KW-1185">Reference proteome</keyword>
<evidence type="ECO:0000256" key="1">
    <source>
        <dbReference type="SAM" id="MobiDB-lite"/>
    </source>
</evidence>
<organism evidence="2 3">
    <name type="scientific">Pyrrhoderma noxium</name>
    <dbReference type="NCBI Taxonomy" id="2282107"/>
    <lineage>
        <taxon>Eukaryota</taxon>
        <taxon>Fungi</taxon>
        <taxon>Dikarya</taxon>
        <taxon>Basidiomycota</taxon>
        <taxon>Agaricomycotina</taxon>
        <taxon>Agaricomycetes</taxon>
        <taxon>Hymenochaetales</taxon>
        <taxon>Hymenochaetaceae</taxon>
        <taxon>Pyrrhoderma</taxon>
    </lineage>
</organism>
<comment type="caution">
    <text evidence="2">The sequence shown here is derived from an EMBL/GenBank/DDBJ whole genome shotgun (WGS) entry which is preliminary data.</text>
</comment>
<evidence type="ECO:0000313" key="3">
    <source>
        <dbReference type="Proteomes" id="UP000217199"/>
    </source>
</evidence>
<proteinExistence type="predicted"/>
<feature type="compositionally biased region" description="Basic residues" evidence="1">
    <location>
        <begin position="98"/>
        <end position="108"/>
    </location>
</feature>
<evidence type="ECO:0000313" key="2">
    <source>
        <dbReference type="EMBL" id="PAV21609.1"/>
    </source>
</evidence>
<protein>
    <submittedName>
        <fullName evidence="2">Uncharacterized protein</fullName>
    </submittedName>
</protein>
<reference evidence="2 3" key="1">
    <citation type="journal article" date="2017" name="Mol. Ecol.">
        <title>Comparative and population genomic landscape of Phellinus noxius: A hypervariable fungus causing root rot in trees.</title>
        <authorList>
            <person name="Chung C.L."/>
            <person name="Lee T.J."/>
            <person name="Akiba M."/>
            <person name="Lee H.H."/>
            <person name="Kuo T.H."/>
            <person name="Liu D."/>
            <person name="Ke H.M."/>
            <person name="Yokoi T."/>
            <person name="Roa M.B."/>
            <person name="Lu M.J."/>
            <person name="Chang Y.Y."/>
            <person name="Ann P.J."/>
            <person name="Tsai J.N."/>
            <person name="Chen C.Y."/>
            <person name="Tzean S.S."/>
            <person name="Ota Y."/>
            <person name="Hattori T."/>
            <person name="Sahashi N."/>
            <person name="Liou R.F."/>
            <person name="Kikuchi T."/>
            <person name="Tsai I.J."/>
        </authorList>
    </citation>
    <scope>NUCLEOTIDE SEQUENCE [LARGE SCALE GENOMIC DNA]</scope>
    <source>
        <strain evidence="2 3">FFPRI411160</strain>
    </source>
</reference>
<name>A0A286UPZ5_9AGAM</name>
<accession>A0A286UPZ5</accession>
<gene>
    <name evidence="2" type="ORF">PNOK_0156600</name>
</gene>
<dbReference type="AlphaFoldDB" id="A0A286UPZ5"/>
<sequence>MTHTTHTNNHPHIQGMTKGEFHYKTYSEYYETKQPPSSSSSSSSSILKTIQRKITRICRPRITRHENNSIDSLAYAQSDDSYAESLDSENVAWGKVPKQSKKKCRQSTKRSTEKDPSSPDSTQAMCRLWL</sequence>
<feature type="region of interest" description="Disordered" evidence="1">
    <location>
        <begin position="93"/>
        <end position="123"/>
    </location>
</feature>
<dbReference type="OrthoDB" id="3267558at2759"/>
<dbReference type="Proteomes" id="UP000217199">
    <property type="component" value="Unassembled WGS sequence"/>
</dbReference>
<dbReference type="InParanoid" id="A0A286UPZ5"/>
<dbReference type="EMBL" id="NBII01000002">
    <property type="protein sequence ID" value="PAV21609.1"/>
    <property type="molecule type" value="Genomic_DNA"/>
</dbReference>